<accession>A0A832EJH6</accession>
<dbReference type="PANTHER" id="PTHR42759">
    <property type="entry name" value="MOXR FAMILY PROTEIN"/>
    <property type="match status" value="1"/>
</dbReference>
<sequence length="331" mass="37348">MHHVGRLKAVVRENAVNLSDAHCGFCSVEDVRQAFLKEGFVCSWEAATTLFLTQRLEKPLLVEGPAGVGKTEIAKTAARVFGLPLIRLQCYEGLDESKALYEWQYGKQLLYSQMLKDRLDTLLDGCRDVEQSMARLHAVKDLFFSESFLEPRPLLRALKAERGAVLLIDEVDKADEEFEAFLLEILSDFQVSIPELGTVRATQRPFVVLTSNSTRELGEALKRRCLYLYVDFPSPELEREIVQTRVPELPAQLVSRLVAFMHRVRRLALRKAPSVSETLDWAKVLLVLNAGTLDREFVTRTLNVFLKHEEDLRTVAPLVPELLAAGRGEGA</sequence>
<dbReference type="Gene3D" id="3.40.50.300">
    <property type="entry name" value="P-loop containing nucleotide triphosphate hydrolases"/>
    <property type="match status" value="1"/>
</dbReference>
<dbReference type="EMBL" id="DSTK01000021">
    <property type="protein sequence ID" value="HFK97058.1"/>
    <property type="molecule type" value="Genomic_DNA"/>
</dbReference>
<dbReference type="GO" id="GO:0016887">
    <property type="term" value="F:ATP hydrolysis activity"/>
    <property type="evidence" value="ECO:0007669"/>
    <property type="project" value="InterPro"/>
</dbReference>
<evidence type="ECO:0000259" key="1">
    <source>
        <dbReference type="SMART" id="SM00382"/>
    </source>
</evidence>
<dbReference type="CDD" id="cd00009">
    <property type="entry name" value="AAA"/>
    <property type="match status" value="1"/>
</dbReference>
<dbReference type="InterPro" id="IPR050764">
    <property type="entry name" value="CbbQ/NirQ/NorQ/GpvN"/>
</dbReference>
<dbReference type="InterPro" id="IPR027417">
    <property type="entry name" value="P-loop_NTPase"/>
</dbReference>
<dbReference type="InterPro" id="IPR003593">
    <property type="entry name" value="AAA+_ATPase"/>
</dbReference>
<dbReference type="SMART" id="SM00382">
    <property type="entry name" value="AAA"/>
    <property type="match status" value="1"/>
</dbReference>
<dbReference type="PANTHER" id="PTHR42759:SF1">
    <property type="entry name" value="MAGNESIUM-CHELATASE SUBUNIT CHLD"/>
    <property type="match status" value="1"/>
</dbReference>
<reference evidence="2" key="1">
    <citation type="journal article" date="2020" name="mSystems">
        <title>Genome- and Community-Level Interaction Insights into Carbon Utilization and Element Cycling Functions of Hydrothermarchaeota in Hydrothermal Sediment.</title>
        <authorList>
            <person name="Zhou Z."/>
            <person name="Liu Y."/>
            <person name="Xu W."/>
            <person name="Pan J."/>
            <person name="Luo Z.H."/>
            <person name="Li M."/>
        </authorList>
    </citation>
    <scope>NUCLEOTIDE SEQUENCE [LARGE SCALE GENOMIC DNA]</scope>
    <source>
        <strain evidence="2">SpSt-456</strain>
    </source>
</reference>
<organism evidence="2">
    <name type="scientific">Desulfacinum infernum</name>
    <dbReference type="NCBI Taxonomy" id="35837"/>
    <lineage>
        <taxon>Bacteria</taxon>
        <taxon>Pseudomonadati</taxon>
        <taxon>Thermodesulfobacteriota</taxon>
        <taxon>Syntrophobacteria</taxon>
        <taxon>Syntrophobacterales</taxon>
        <taxon>Syntrophobacteraceae</taxon>
        <taxon>Desulfacinum</taxon>
    </lineage>
</organism>
<dbReference type="AlphaFoldDB" id="A0A832EJH6"/>
<feature type="domain" description="AAA+ ATPase" evidence="1">
    <location>
        <begin position="56"/>
        <end position="236"/>
    </location>
</feature>
<dbReference type="SUPFAM" id="SSF52540">
    <property type="entry name" value="P-loop containing nucleoside triphosphate hydrolases"/>
    <property type="match status" value="1"/>
</dbReference>
<evidence type="ECO:0000313" key="2">
    <source>
        <dbReference type="EMBL" id="HFK97058.1"/>
    </source>
</evidence>
<dbReference type="InterPro" id="IPR011704">
    <property type="entry name" value="ATPase_dyneun-rel_AAA"/>
</dbReference>
<protein>
    <submittedName>
        <fullName evidence="2">MoxR family ATPase</fullName>
    </submittedName>
</protein>
<name>A0A832EJH6_9BACT</name>
<dbReference type="Pfam" id="PF07728">
    <property type="entry name" value="AAA_5"/>
    <property type="match status" value="1"/>
</dbReference>
<proteinExistence type="predicted"/>
<gene>
    <name evidence="2" type="ORF">ENS06_07000</name>
</gene>
<comment type="caution">
    <text evidence="2">The sequence shown here is derived from an EMBL/GenBank/DDBJ whole genome shotgun (WGS) entry which is preliminary data.</text>
</comment>
<dbReference type="GO" id="GO:0005524">
    <property type="term" value="F:ATP binding"/>
    <property type="evidence" value="ECO:0007669"/>
    <property type="project" value="InterPro"/>
</dbReference>